<name>A0A1Q5SYG0_9BACL</name>
<gene>
    <name evidence="3" type="ORF">BRO54_2177</name>
</gene>
<comment type="caution">
    <text evidence="3">The sequence shown here is derived from an EMBL/GenBank/DDBJ whole genome shotgun (WGS) entry which is preliminary data.</text>
</comment>
<sequence length="149" mass="17413">MKHLSPERLHVTQTAGITQLSPVNGRLYTLTHSDTTGALFLTVSRAFVTDQLTSQRDEVLGEWKQAGQQLVLFLYVFIGNRQMGRQENARRANVFKKELPLALEAIRYGDRAFFHTYPFCDWCPIFIHFTLEYPELNRTEYYGTPYLYR</sequence>
<keyword evidence="1" id="KW-0809">Transit peptide</keyword>
<reference evidence="4" key="2">
    <citation type="submission" date="2017-01" db="EMBL/GenBank/DDBJ databases">
        <title>Genome sequencing and annotation of Geobacillus sp. 1017, a Hydrocarbon-Oxidizing Thermophilic Bacterium Isolated from a Heavy Oil Reservoir (China).</title>
        <authorList>
            <person name="Kadnikov V.V."/>
            <person name="Mardanov A.V."/>
            <person name="Poltaraus A.B."/>
            <person name="Sokolova D.S."/>
            <person name="Semenova E.M."/>
            <person name="Ravin N.V."/>
            <person name="Tourova T.P."/>
            <person name="Nazina T.N."/>
        </authorList>
    </citation>
    <scope>NUCLEOTIDE SEQUENCE [LARGE SCALE GENOMIC DNA]</scope>
    <source>
        <strain evidence="4">1017</strain>
    </source>
</reference>
<evidence type="ECO:0000256" key="1">
    <source>
        <dbReference type="ARBA" id="ARBA00022946"/>
    </source>
</evidence>
<proteinExistence type="predicted"/>
<dbReference type="EMBL" id="MQMG01000026">
    <property type="protein sequence ID" value="OKO93013.1"/>
    <property type="molecule type" value="Genomic_DNA"/>
</dbReference>
<dbReference type="Proteomes" id="UP000186030">
    <property type="component" value="Unassembled WGS sequence"/>
</dbReference>
<organism evidence="3 4">
    <name type="scientific">Geobacillus proteiniphilus</name>
    <dbReference type="NCBI Taxonomy" id="860353"/>
    <lineage>
        <taxon>Bacteria</taxon>
        <taxon>Bacillati</taxon>
        <taxon>Bacillota</taxon>
        <taxon>Bacilli</taxon>
        <taxon>Bacillales</taxon>
        <taxon>Anoxybacillaceae</taxon>
        <taxon>Geobacillus</taxon>
    </lineage>
</organism>
<protein>
    <recommendedName>
        <fullName evidence="2">Staygreen protein domain-containing protein</fullName>
    </recommendedName>
</protein>
<reference evidence="3 4" key="1">
    <citation type="submission" date="2016-11" db="EMBL/GenBank/DDBJ databases">
        <authorList>
            <person name="Kadnikov V."/>
            <person name="Nazina T."/>
        </authorList>
    </citation>
    <scope>NUCLEOTIDE SEQUENCE [LARGE SCALE GENOMIC DNA]</scope>
    <source>
        <strain evidence="3 4">1017</strain>
    </source>
</reference>
<accession>A0A1Q5SYG0</accession>
<dbReference type="PANTHER" id="PTHR31750">
    <property type="entry name" value="PROTEIN STAY-GREEN 1, CHLOROPLASTIC-RELATED"/>
    <property type="match status" value="1"/>
</dbReference>
<dbReference type="InterPro" id="IPR024438">
    <property type="entry name" value="Staygreen"/>
</dbReference>
<dbReference type="RefSeq" id="WP_033026222.1">
    <property type="nucleotide sequence ID" value="NZ_MQMG01000026.1"/>
</dbReference>
<dbReference type="PANTHER" id="PTHR31750:SF4">
    <property type="entry name" value="LP06106P"/>
    <property type="match status" value="1"/>
</dbReference>
<evidence type="ECO:0000313" key="4">
    <source>
        <dbReference type="Proteomes" id="UP000186030"/>
    </source>
</evidence>
<feature type="domain" description="Staygreen protein" evidence="2">
    <location>
        <begin position="4"/>
        <end position="145"/>
    </location>
</feature>
<evidence type="ECO:0000313" key="3">
    <source>
        <dbReference type="EMBL" id="OKO93013.1"/>
    </source>
</evidence>
<dbReference type="AlphaFoldDB" id="A0A1Q5SYG0"/>
<evidence type="ECO:0000259" key="2">
    <source>
        <dbReference type="Pfam" id="PF12638"/>
    </source>
</evidence>
<dbReference type="Pfam" id="PF12638">
    <property type="entry name" value="Staygreen"/>
    <property type="match status" value="1"/>
</dbReference>